<proteinExistence type="predicted"/>
<dbReference type="Proteomes" id="UP000028605">
    <property type="component" value="Unassembled WGS sequence"/>
</dbReference>
<dbReference type="AlphaFoldDB" id="A0ABD3ZJ18"/>
<reference evidence="2" key="1">
    <citation type="submission" date="2014-05" db="EMBL/GenBank/DDBJ databases">
        <title>ATOL: Assembling a taxonomically balanced genome-scale reconstruction of the evolutionary history of the Enterobacteriaceae.</title>
        <authorList>
            <person name="Plunkett G. III"/>
            <person name="Neeno-Eckwall E.C."/>
            <person name="Glasner J.D."/>
            <person name="Perna N.T."/>
        </authorList>
    </citation>
    <scope>NUCLEOTIDE SEQUENCE [LARGE SCALE GENOMIC DNA]</scope>
    <source>
        <strain evidence="2">ATCC 13337</strain>
    </source>
</reference>
<feature type="non-terminal residue" evidence="1">
    <location>
        <position position="1"/>
    </location>
</feature>
<evidence type="ECO:0000313" key="1">
    <source>
        <dbReference type="EMBL" id="KFC88803.1"/>
    </source>
</evidence>
<accession>A0ABD3ZJ18</accession>
<comment type="caution">
    <text evidence="1">The sequence shown here is derived from an EMBL/GenBank/DDBJ whole genome shotgun (WGS) entry which is preliminary data.</text>
</comment>
<sequence>SGSPYGPTAKPLFKRLWGLLPIPLPFHTYLDMRNGKPALVSGDMVFFIRMEHHSEQILLTEITKQGLV</sequence>
<gene>
    <name evidence="1" type="ORF">GHAL_1160</name>
</gene>
<organism evidence="1 2">
    <name type="scientific">Hafnia alvei ATCC 13337</name>
    <dbReference type="NCBI Taxonomy" id="910996"/>
    <lineage>
        <taxon>Bacteria</taxon>
        <taxon>Pseudomonadati</taxon>
        <taxon>Pseudomonadota</taxon>
        <taxon>Gammaproteobacteria</taxon>
        <taxon>Enterobacterales</taxon>
        <taxon>Hafniaceae</taxon>
        <taxon>Hafnia</taxon>
    </lineage>
</organism>
<evidence type="ECO:0000313" key="2">
    <source>
        <dbReference type="Proteomes" id="UP000028605"/>
    </source>
</evidence>
<protein>
    <submittedName>
        <fullName evidence="1">Uncharacterized protein</fullName>
    </submittedName>
</protein>
<name>A0ABD3ZJ18_HAFAL</name>
<dbReference type="EMBL" id="JMPK01000023">
    <property type="protein sequence ID" value="KFC88803.1"/>
    <property type="molecule type" value="Genomic_DNA"/>
</dbReference>